<evidence type="ECO:0000256" key="4">
    <source>
        <dbReference type="ARBA" id="ARBA00022741"/>
    </source>
</evidence>
<dbReference type="GO" id="GO:0051301">
    <property type="term" value="P:cell division"/>
    <property type="evidence" value="ECO:0007669"/>
    <property type="project" value="UniProtKB-KW"/>
</dbReference>
<evidence type="ECO:0000256" key="8">
    <source>
        <dbReference type="ARBA" id="ARBA00023204"/>
    </source>
</evidence>
<dbReference type="InterPro" id="IPR012310">
    <property type="entry name" value="DNA_ligase_ATP-dep_cent"/>
</dbReference>
<keyword evidence="9" id="KW-0131">Cell cycle</keyword>
<dbReference type="GO" id="GO:0003910">
    <property type="term" value="F:DNA ligase (ATP) activity"/>
    <property type="evidence" value="ECO:0007669"/>
    <property type="project" value="InterPro"/>
</dbReference>
<dbReference type="Gene3D" id="2.40.50.140">
    <property type="entry name" value="Nucleic acid-binding proteins"/>
    <property type="match status" value="1"/>
</dbReference>
<feature type="domain" description="ATP-dependent DNA ligase family profile" evidence="10">
    <location>
        <begin position="175"/>
        <end position="309"/>
    </location>
</feature>
<dbReference type="CDD" id="cd07901">
    <property type="entry name" value="Adenylation_DNA_ligase_Arch_LigB"/>
    <property type="match status" value="1"/>
</dbReference>
<keyword evidence="2 11" id="KW-0436">Ligase</keyword>
<dbReference type="GO" id="GO:0071897">
    <property type="term" value="P:DNA biosynthetic process"/>
    <property type="evidence" value="ECO:0007669"/>
    <property type="project" value="InterPro"/>
</dbReference>
<evidence type="ECO:0000256" key="9">
    <source>
        <dbReference type="ARBA" id="ARBA00023306"/>
    </source>
</evidence>
<reference evidence="11" key="1">
    <citation type="submission" date="2013-08" db="EMBL/GenBank/DDBJ databases">
        <authorList>
            <person name="Mendez C."/>
            <person name="Richter M."/>
            <person name="Ferrer M."/>
            <person name="Sanchez J."/>
        </authorList>
    </citation>
    <scope>NUCLEOTIDE SEQUENCE</scope>
</reference>
<keyword evidence="7" id="KW-0233">DNA recombination</keyword>
<dbReference type="GO" id="GO:0006310">
    <property type="term" value="P:DNA recombination"/>
    <property type="evidence" value="ECO:0007669"/>
    <property type="project" value="UniProtKB-KW"/>
</dbReference>
<dbReference type="GO" id="GO:0006281">
    <property type="term" value="P:DNA repair"/>
    <property type="evidence" value="ECO:0007669"/>
    <property type="project" value="UniProtKB-KW"/>
</dbReference>
<dbReference type="Pfam" id="PF01068">
    <property type="entry name" value="DNA_ligase_A_M"/>
    <property type="match status" value="1"/>
</dbReference>
<dbReference type="Gene3D" id="3.30.470.30">
    <property type="entry name" value="DNA ligase/mRNA capping enzyme"/>
    <property type="match status" value="1"/>
</dbReference>
<sequence>MGSLRIGIREMTLVDALAHAFADGSKTARARIERAFNLCSDLGWIAQELSRHGLEAMDAVTIQVGRPVRPMLAERARNLPEALHRMQGVAALEFKYDGLRVQVHLAQDGTVRLFSRRLERIDAQFPDLVAALPSAVARRPAVLEGECVPIDSDTDEIRPFQEISRRRGRIYDLERLQSEVPVCLFLFDLLLDGSDPTLDRPFPERRARLETLIRSGPSVRLAQQQKVEGVAPAQEFFDLALSEGAEGVMVKSLAPESLYRAGARGFWWIKYKREYTEGLSDSLDGVVIGAFHGRGRRAGRFGAFLLASY</sequence>
<evidence type="ECO:0000313" key="11">
    <source>
        <dbReference type="EMBL" id="EQD37462.1"/>
    </source>
</evidence>
<dbReference type="GO" id="GO:0005524">
    <property type="term" value="F:ATP binding"/>
    <property type="evidence" value="ECO:0007669"/>
    <property type="project" value="UniProtKB-KW"/>
</dbReference>
<dbReference type="PANTHER" id="PTHR45674">
    <property type="entry name" value="DNA LIGASE 1/3 FAMILY MEMBER"/>
    <property type="match status" value="1"/>
</dbReference>
<keyword evidence="4" id="KW-0547">Nucleotide-binding</keyword>
<evidence type="ECO:0000256" key="5">
    <source>
        <dbReference type="ARBA" id="ARBA00022763"/>
    </source>
</evidence>
<dbReference type="SUPFAM" id="SSF117018">
    <property type="entry name" value="ATP-dependent DNA ligase DNA-binding domain"/>
    <property type="match status" value="1"/>
</dbReference>
<comment type="caution">
    <text evidence="11">The sequence shown here is derived from an EMBL/GenBank/DDBJ whole genome shotgun (WGS) entry which is preliminary data.</text>
</comment>
<dbReference type="Gene3D" id="1.10.3260.10">
    <property type="entry name" value="DNA ligase, ATP-dependent, N-terminal domain"/>
    <property type="match status" value="1"/>
</dbReference>
<dbReference type="InterPro" id="IPR000977">
    <property type="entry name" value="DNA_ligase_ATP-dep"/>
</dbReference>
<dbReference type="EMBL" id="AUZY01010743">
    <property type="protein sequence ID" value="EQD37462.1"/>
    <property type="molecule type" value="Genomic_DNA"/>
</dbReference>
<organism evidence="11">
    <name type="scientific">mine drainage metagenome</name>
    <dbReference type="NCBI Taxonomy" id="410659"/>
    <lineage>
        <taxon>unclassified sequences</taxon>
        <taxon>metagenomes</taxon>
        <taxon>ecological metagenomes</taxon>
    </lineage>
</organism>
<reference evidence="11" key="2">
    <citation type="journal article" date="2014" name="ISME J.">
        <title>Microbial stratification in low pH oxic and suboxic macroscopic growths along an acid mine drainage.</title>
        <authorList>
            <person name="Mendez-Garcia C."/>
            <person name="Mesa V."/>
            <person name="Sprenger R.R."/>
            <person name="Richter M."/>
            <person name="Diez M.S."/>
            <person name="Solano J."/>
            <person name="Bargiela R."/>
            <person name="Golyshina O.V."/>
            <person name="Manteca A."/>
            <person name="Ramos J.L."/>
            <person name="Gallego J.R."/>
            <person name="Llorente I."/>
            <person name="Martins Dos Santos V.A."/>
            <person name="Jensen O.N."/>
            <person name="Pelaez A.I."/>
            <person name="Sanchez J."/>
            <person name="Ferrer M."/>
        </authorList>
    </citation>
    <scope>NUCLEOTIDE SEQUENCE</scope>
</reference>
<dbReference type="InterPro" id="IPR036599">
    <property type="entry name" value="DNA_ligase_N_sf"/>
</dbReference>
<dbReference type="GO" id="GO:0003677">
    <property type="term" value="F:DNA binding"/>
    <property type="evidence" value="ECO:0007669"/>
    <property type="project" value="InterPro"/>
</dbReference>
<proteinExistence type="inferred from homology"/>
<gene>
    <name evidence="11" type="ORF">B1B_16159</name>
</gene>
<dbReference type="PANTHER" id="PTHR45674:SF4">
    <property type="entry name" value="DNA LIGASE 1"/>
    <property type="match status" value="1"/>
</dbReference>
<evidence type="ECO:0000256" key="7">
    <source>
        <dbReference type="ARBA" id="ARBA00023172"/>
    </source>
</evidence>
<feature type="non-terminal residue" evidence="11">
    <location>
        <position position="309"/>
    </location>
</feature>
<name>T0YZU0_9ZZZZ</name>
<dbReference type="AlphaFoldDB" id="T0YZU0"/>
<keyword evidence="6" id="KW-0067">ATP-binding</keyword>
<evidence type="ECO:0000256" key="2">
    <source>
        <dbReference type="ARBA" id="ARBA00022598"/>
    </source>
</evidence>
<comment type="similarity">
    <text evidence="1">Belongs to the ATP-dependent DNA ligase family.</text>
</comment>
<dbReference type="InterPro" id="IPR012340">
    <property type="entry name" value="NA-bd_OB-fold"/>
</dbReference>
<dbReference type="SUPFAM" id="SSF56091">
    <property type="entry name" value="DNA ligase/mRNA capping enzyme, catalytic domain"/>
    <property type="match status" value="1"/>
</dbReference>
<dbReference type="GO" id="GO:0006273">
    <property type="term" value="P:lagging strand elongation"/>
    <property type="evidence" value="ECO:0007669"/>
    <property type="project" value="TreeGrafter"/>
</dbReference>
<keyword evidence="3" id="KW-0132">Cell division</keyword>
<dbReference type="PROSITE" id="PS50160">
    <property type="entry name" value="DNA_LIGASE_A3"/>
    <property type="match status" value="1"/>
</dbReference>
<evidence type="ECO:0000256" key="3">
    <source>
        <dbReference type="ARBA" id="ARBA00022618"/>
    </source>
</evidence>
<protein>
    <submittedName>
        <fullName evidence="11">DNA ligase I, ATP-dependent Dnl1</fullName>
    </submittedName>
</protein>
<dbReference type="InterPro" id="IPR050191">
    <property type="entry name" value="ATP-dep_DNA_ligase"/>
</dbReference>
<accession>T0YZU0</accession>
<keyword evidence="8" id="KW-0234">DNA repair</keyword>
<evidence type="ECO:0000256" key="1">
    <source>
        <dbReference type="ARBA" id="ARBA00007572"/>
    </source>
</evidence>
<dbReference type="NCBIfam" id="TIGR00574">
    <property type="entry name" value="dnl1"/>
    <property type="match status" value="1"/>
</dbReference>
<evidence type="ECO:0000256" key="6">
    <source>
        <dbReference type="ARBA" id="ARBA00022840"/>
    </source>
</evidence>
<keyword evidence="5" id="KW-0227">DNA damage</keyword>
<evidence type="ECO:0000259" key="10">
    <source>
        <dbReference type="PROSITE" id="PS50160"/>
    </source>
</evidence>